<proteinExistence type="predicted"/>
<keyword evidence="1" id="KW-0812">Transmembrane</keyword>
<feature type="transmembrane region" description="Helical" evidence="1">
    <location>
        <begin position="38"/>
        <end position="59"/>
    </location>
</feature>
<dbReference type="Proteomes" id="UP000229340">
    <property type="component" value="Plasmid pNP7-4"/>
</dbReference>
<gene>
    <name evidence="2" type="ORF">NP7_11920</name>
</gene>
<accession>A0A2D2LYG8</accession>
<evidence type="ECO:0000256" key="1">
    <source>
        <dbReference type="SAM" id="Phobius"/>
    </source>
</evidence>
<dbReference type="AlphaFoldDB" id="A0A2D2LYG8"/>
<evidence type="ECO:0000313" key="2">
    <source>
        <dbReference type="EMBL" id="ATR80048.1"/>
    </source>
</evidence>
<sequence length="98" mass="11449">MNEDCKLKRIANLVVSYQMISIVCFLSISIIFEMNKILLGSFIVIFFIYSFYIMAILIFRDNLCPNCSNPFFKKKDTLINIGFSIYTKKCTNCGYRLK</sequence>
<evidence type="ECO:0000313" key="3">
    <source>
        <dbReference type="Proteomes" id="UP000229340"/>
    </source>
</evidence>
<dbReference type="EMBL" id="CP024447">
    <property type="protein sequence ID" value="ATR80048.1"/>
    <property type="molecule type" value="Genomic_DNA"/>
</dbReference>
<keyword evidence="1" id="KW-1133">Transmembrane helix</keyword>
<geneLocation type="plasmid" evidence="3">
    <name>pnp7-4</name>
</geneLocation>
<keyword evidence="1" id="KW-0472">Membrane</keyword>
<protein>
    <submittedName>
        <fullName evidence="2">Uncharacterized protein</fullName>
    </submittedName>
</protein>
<keyword evidence="2" id="KW-0614">Plasmid</keyword>
<reference evidence="3" key="1">
    <citation type="submission" date="2017-10" db="EMBL/GenBank/DDBJ databases">
        <title>Complete genome sequence of Moraxella osloensis NP7 isolated from human skin.</title>
        <authorList>
            <person name="Lee K."/>
            <person name="Lim J.Y."/>
            <person name="Hwang I."/>
        </authorList>
    </citation>
    <scope>NUCLEOTIDE SEQUENCE [LARGE SCALE GENOMIC DNA]</scope>
    <source>
        <strain evidence="3">NP7</strain>
        <plasmid evidence="3">pnp7-4</plasmid>
    </source>
</reference>
<name>A0A2D2LYG8_FAUOS</name>
<feature type="transmembrane region" description="Helical" evidence="1">
    <location>
        <begin position="12"/>
        <end position="32"/>
    </location>
</feature>
<organism evidence="2 3">
    <name type="scientific">Faucicola osloensis</name>
    <name type="common">Moraxella osloensis</name>
    <dbReference type="NCBI Taxonomy" id="34062"/>
    <lineage>
        <taxon>Bacteria</taxon>
        <taxon>Pseudomonadati</taxon>
        <taxon>Pseudomonadota</taxon>
        <taxon>Gammaproteobacteria</taxon>
        <taxon>Moraxellales</taxon>
        <taxon>Moraxellaceae</taxon>
        <taxon>Faucicola</taxon>
    </lineage>
</organism>